<gene>
    <name evidence="5" type="ORF">DLJ59_11290</name>
</gene>
<feature type="domain" description="HTH arsR-type" evidence="4">
    <location>
        <begin position="1"/>
        <end position="95"/>
    </location>
</feature>
<dbReference type="Proteomes" id="UP000282312">
    <property type="component" value="Unassembled WGS sequence"/>
</dbReference>
<dbReference type="GO" id="GO:0003700">
    <property type="term" value="F:DNA-binding transcription factor activity"/>
    <property type="evidence" value="ECO:0007669"/>
    <property type="project" value="InterPro"/>
</dbReference>
<dbReference type="CDD" id="cd00090">
    <property type="entry name" value="HTH_ARSR"/>
    <property type="match status" value="1"/>
</dbReference>
<dbReference type="InterPro" id="IPR011991">
    <property type="entry name" value="ArsR-like_HTH"/>
</dbReference>
<evidence type="ECO:0000313" key="6">
    <source>
        <dbReference type="Proteomes" id="UP000282312"/>
    </source>
</evidence>
<dbReference type="RefSeq" id="WP_124772437.1">
    <property type="nucleotide sequence ID" value="NZ_QGSZ01000182.1"/>
</dbReference>
<dbReference type="InterPro" id="IPR036388">
    <property type="entry name" value="WH-like_DNA-bd_sf"/>
</dbReference>
<dbReference type="InterPro" id="IPR001845">
    <property type="entry name" value="HTH_ArsR_DNA-bd_dom"/>
</dbReference>
<evidence type="ECO:0000256" key="2">
    <source>
        <dbReference type="ARBA" id="ARBA00023125"/>
    </source>
</evidence>
<dbReference type="Gene3D" id="1.10.10.10">
    <property type="entry name" value="Winged helix-like DNA-binding domain superfamily/Winged helix DNA-binding domain"/>
    <property type="match status" value="1"/>
</dbReference>
<evidence type="ECO:0000313" key="5">
    <source>
        <dbReference type="EMBL" id="RQX03885.1"/>
    </source>
</evidence>
<dbReference type="OrthoDB" id="194599at2"/>
<keyword evidence="6" id="KW-1185">Reference proteome</keyword>
<evidence type="ECO:0000259" key="4">
    <source>
        <dbReference type="PROSITE" id="PS50987"/>
    </source>
</evidence>
<dbReference type="PROSITE" id="PS50987">
    <property type="entry name" value="HTH_ARSR_2"/>
    <property type="match status" value="1"/>
</dbReference>
<dbReference type="PANTHER" id="PTHR43132">
    <property type="entry name" value="ARSENICAL RESISTANCE OPERON REPRESSOR ARSR-RELATED"/>
    <property type="match status" value="1"/>
</dbReference>
<dbReference type="InterPro" id="IPR051011">
    <property type="entry name" value="Metal_resp_trans_reg"/>
</dbReference>
<dbReference type="EMBL" id="QGSZ01000182">
    <property type="protein sequence ID" value="RQX03885.1"/>
    <property type="molecule type" value="Genomic_DNA"/>
</dbReference>
<comment type="caution">
    <text evidence="5">The sequence shown here is derived from an EMBL/GenBank/DDBJ whole genome shotgun (WGS) entry which is preliminary data.</text>
</comment>
<dbReference type="GO" id="GO:0003677">
    <property type="term" value="F:DNA binding"/>
    <property type="evidence" value="ECO:0007669"/>
    <property type="project" value="UniProtKB-KW"/>
</dbReference>
<keyword evidence="2" id="KW-0238">DNA-binding</keyword>
<dbReference type="SUPFAM" id="SSF46785">
    <property type="entry name" value="Winged helix' DNA-binding domain"/>
    <property type="match status" value="1"/>
</dbReference>
<accession>A0A3N9WSK7</accession>
<dbReference type="NCBIfam" id="NF033788">
    <property type="entry name" value="HTH_metalloreg"/>
    <property type="match status" value="1"/>
</dbReference>
<dbReference type="PANTHER" id="PTHR43132:SF2">
    <property type="entry name" value="ARSENICAL RESISTANCE OPERON REPRESSOR ARSR-RELATED"/>
    <property type="match status" value="1"/>
</dbReference>
<dbReference type="InterPro" id="IPR036390">
    <property type="entry name" value="WH_DNA-bd_sf"/>
</dbReference>
<dbReference type="Pfam" id="PF01022">
    <property type="entry name" value="HTH_5"/>
    <property type="match status" value="1"/>
</dbReference>
<proteinExistence type="predicted"/>
<dbReference type="SMART" id="SM00418">
    <property type="entry name" value="HTH_ARSR"/>
    <property type="match status" value="1"/>
</dbReference>
<keyword evidence="3" id="KW-0804">Transcription</keyword>
<organism evidence="5 6">
    <name type="scientific">Micromonospora inaquosa</name>
    <dbReference type="NCBI Taxonomy" id="2203716"/>
    <lineage>
        <taxon>Bacteria</taxon>
        <taxon>Bacillati</taxon>
        <taxon>Actinomycetota</taxon>
        <taxon>Actinomycetes</taxon>
        <taxon>Micromonosporales</taxon>
        <taxon>Micromonosporaceae</taxon>
        <taxon>Micromonospora</taxon>
    </lineage>
</organism>
<evidence type="ECO:0000256" key="1">
    <source>
        <dbReference type="ARBA" id="ARBA00023015"/>
    </source>
</evidence>
<name>A0A3N9WSK7_9ACTN</name>
<dbReference type="PRINTS" id="PR00778">
    <property type="entry name" value="HTHARSR"/>
</dbReference>
<keyword evidence="1" id="KW-0805">Transcription regulation</keyword>
<reference evidence="5 6" key="1">
    <citation type="submission" date="2018-05" db="EMBL/GenBank/DDBJ databases">
        <title>Micromonospora from Atacama Desert.</title>
        <authorList>
            <person name="Carro L."/>
            <person name="Goodfellow M."/>
            <person name="Klenk H.-P."/>
        </authorList>
    </citation>
    <scope>NUCLEOTIDE SEQUENCE [LARGE SCALE GENOMIC DNA]</scope>
    <source>
        <strain evidence="5 6">LB39</strain>
    </source>
</reference>
<evidence type="ECO:0000256" key="3">
    <source>
        <dbReference type="ARBA" id="ARBA00023163"/>
    </source>
</evidence>
<dbReference type="AlphaFoldDB" id="A0A3N9WSK7"/>
<protein>
    <submittedName>
        <fullName evidence="5">Transcriptional regulator</fullName>
    </submittedName>
</protein>
<sequence length="121" mass="13285">MAVLLYQRKAEFFRTLGHPVRIRVLELLGEGPMTVRDLLADVDIEASSLSQQLSVLRRAGIVTSRRDGSAVVYALAGPDVADLMGAARRFLTEMLAGQAELLETLRADQAHADDQSIRVPR</sequence>